<feature type="region of interest" description="Disordered" evidence="3">
    <location>
        <begin position="178"/>
        <end position="246"/>
    </location>
</feature>
<reference evidence="5 6" key="1">
    <citation type="submission" date="2016-09" db="EMBL/GenBank/DDBJ databases">
        <title>The draft genome of Dichanthelium oligosanthes: A C3 panicoid grass species.</title>
        <authorList>
            <person name="Studer A.J."/>
            <person name="Schnable J.C."/>
            <person name="Brutnell T.P."/>
        </authorList>
    </citation>
    <scope>NUCLEOTIDE SEQUENCE [LARGE SCALE GENOMIC DNA]</scope>
    <source>
        <strain evidence="6">cv. Kellogg 1175</strain>
        <tissue evidence="5">Leaf</tissue>
    </source>
</reference>
<dbReference type="PANTHER" id="PTHR27007">
    <property type="match status" value="1"/>
</dbReference>
<dbReference type="InterPro" id="IPR050528">
    <property type="entry name" value="L-type_Lectin-RKs"/>
</dbReference>
<evidence type="ECO:0000313" key="6">
    <source>
        <dbReference type="Proteomes" id="UP000095767"/>
    </source>
</evidence>
<feature type="domain" description="Protein kinase" evidence="4">
    <location>
        <begin position="1"/>
        <end position="156"/>
    </location>
</feature>
<keyword evidence="2" id="KW-0067">ATP-binding</keyword>
<accession>A0A1E5URG1</accession>
<proteinExistence type="predicted"/>
<organism evidence="5 6">
    <name type="scientific">Dichanthelium oligosanthes</name>
    <dbReference type="NCBI Taxonomy" id="888268"/>
    <lineage>
        <taxon>Eukaryota</taxon>
        <taxon>Viridiplantae</taxon>
        <taxon>Streptophyta</taxon>
        <taxon>Embryophyta</taxon>
        <taxon>Tracheophyta</taxon>
        <taxon>Spermatophyta</taxon>
        <taxon>Magnoliopsida</taxon>
        <taxon>Liliopsida</taxon>
        <taxon>Poales</taxon>
        <taxon>Poaceae</taxon>
        <taxon>PACMAD clade</taxon>
        <taxon>Panicoideae</taxon>
        <taxon>Panicodae</taxon>
        <taxon>Paniceae</taxon>
        <taxon>Dichantheliinae</taxon>
        <taxon>Dichanthelium</taxon>
    </lineage>
</organism>
<dbReference type="Gene3D" id="1.10.510.10">
    <property type="entry name" value="Transferase(Phosphotransferase) domain 1"/>
    <property type="match status" value="1"/>
</dbReference>
<dbReference type="InterPro" id="IPR001245">
    <property type="entry name" value="Ser-Thr/Tyr_kinase_cat_dom"/>
</dbReference>
<protein>
    <recommendedName>
        <fullName evidence="4">Protein kinase domain-containing protein</fullName>
    </recommendedName>
</protein>
<evidence type="ECO:0000313" key="5">
    <source>
        <dbReference type="EMBL" id="OEL15434.1"/>
    </source>
</evidence>
<name>A0A1E5URG1_9POAL</name>
<sequence>MLAGTMGYMDPECFITGRTSAASDVYSFGVVPLEIACGRKPILPHEKDEGKVHLVQCVWDLYGRGAILDAAEARLLDGGELGALEKTEHTLVVDSELDDALETERALVVDSQLDAPLEMERVLVVGLWCVHPDYEFRPSIRQAMNVLQLEAPLPELPLEMPVATYGPPVARGHYCSSYTKSSSGSAGTGGHSSTGDRTAHSKSSAKTGAQGTRCLDTPNPNARESTTNHTSQASRTLVLVVDGRDD</sequence>
<evidence type="ECO:0000256" key="1">
    <source>
        <dbReference type="ARBA" id="ARBA00022741"/>
    </source>
</evidence>
<evidence type="ECO:0000256" key="2">
    <source>
        <dbReference type="ARBA" id="ARBA00022840"/>
    </source>
</evidence>
<dbReference type="InterPro" id="IPR011009">
    <property type="entry name" value="Kinase-like_dom_sf"/>
</dbReference>
<dbReference type="InterPro" id="IPR000719">
    <property type="entry name" value="Prot_kinase_dom"/>
</dbReference>
<dbReference type="Pfam" id="PF07714">
    <property type="entry name" value="PK_Tyr_Ser-Thr"/>
    <property type="match status" value="1"/>
</dbReference>
<keyword evidence="1" id="KW-0547">Nucleotide-binding</keyword>
<evidence type="ECO:0000256" key="3">
    <source>
        <dbReference type="SAM" id="MobiDB-lite"/>
    </source>
</evidence>
<gene>
    <name evidence="5" type="ORF">BAE44_0023547</name>
</gene>
<comment type="caution">
    <text evidence="5">The sequence shown here is derived from an EMBL/GenBank/DDBJ whole genome shotgun (WGS) entry which is preliminary data.</text>
</comment>
<dbReference type="PROSITE" id="PS50011">
    <property type="entry name" value="PROTEIN_KINASE_DOM"/>
    <property type="match status" value="1"/>
</dbReference>
<dbReference type="AlphaFoldDB" id="A0A1E5URG1"/>
<feature type="compositionally biased region" description="Polar residues" evidence="3">
    <location>
        <begin position="201"/>
        <end position="210"/>
    </location>
</feature>
<dbReference type="Proteomes" id="UP000095767">
    <property type="component" value="Unassembled WGS sequence"/>
</dbReference>
<dbReference type="EMBL" id="LWDX02066956">
    <property type="protein sequence ID" value="OEL15434.1"/>
    <property type="molecule type" value="Genomic_DNA"/>
</dbReference>
<dbReference type="SUPFAM" id="SSF56112">
    <property type="entry name" value="Protein kinase-like (PK-like)"/>
    <property type="match status" value="1"/>
</dbReference>
<dbReference type="GO" id="GO:0051707">
    <property type="term" value="P:response to other organism"/>
    <property type="evidence" value="ECO:0007669"/>
    <property type="project" value="UniProtKB-ARBA"/>
</dbReference>
<feature type="compositionally biased region" description="Polar residues" evidence="3">
    <location>
        <begin position="218"/>
        <end position="235"/>
    </location>
</feature>
<dbReference type="OrthoDB" id="543442at2759"/>
<dbReference type="STRING" id="888268.A0A1E5URG1"/>
<keyword evidence="6" id="KW-1185">Reference proteome</keyword>
<evidence type="ECO:0000259" key="4">
    <source>
        <dbReference type="PROSITE" id="PS50011"/>
    </source>
</evidence>
<dbReference type="GO" id="GO:0004672">
    <property type="term" value="F:protein kinase activity"/>
    <property type="evidence" value="ECO:0007669"/>
    <property type="project" value="InterPro"/>
</dbReference>
<dbReference type="GO" id="GO:0005524">
    <property type="term" value="F:ATP binding"/>
    <property type="evidence" value="ECO:0007669"/>
    <property type="project" value="UniProtKB-KW"/>
</dbReference>